<dbReference type="EMBL" id="FTOH01000001">
    <property type="protein sequence ID" value="SIS41780.1"/>
    <property type="molecule type" value="Genomic_DNA"/>
</dbReference>
<gene>
    <name evidence="1" type="ORF">SAMN05421686_101107</name>
</gene>
<keyword evidence="2" id="KW-1185">Reference proteome</keyword>
<dbReference type="AlphaFoldDB" id="A0A1N7IXH0"/>
<organism evidence="1 2">
    <name type="scientific">Thalassolituus maritimus</name>
    <dbReference type="NCBI Taxonomy" id="484498"/>
    <lineage>
        <taxon>Bacteria</taxon>
        <taxon>Pseudomonadati</taxon>
        <taxon>Pseudomonadota</taxon>
        <taxon>Gammaproteobacteria</taxon>
        <taxon>Oceanospirillales</taxon>
        <taxon>Oceanospirillaceae</taxon>
        <taxon>Thalassolituus</taxon>
    </lineage>
</organism>
<protein>
    <submittedName>
        <fullName evidence="1">Uncharacterized protein</fullName>
    </submittedName>
</protein>
<name>A0A1N7IXH0_9GAMM</name>
<dbReference type="STRING" id="484498.SAMN05421686_101107"/>
<dbReference type="Proteomes" id="UP000185639">
    <property type="component" value="Unassembled WGS sequence"/>
</dbReference>
<sequence>MVKIYHFHSSNEFSKLIPIRSHSPEVGTEDLLN</sequence>
<proteinExistence type="predicted"/>
<evidence type="ECO:0000313" key="1">
    <source>
        <dbReference type="EMBL" id="SIS41780.1"/>
    </source>
</evidence>
<reference evidence="2" key="1">
    <citation type="submission" date="2017-01" db="EMBL/GenBank/DDBJ databases">
        <authorList>
            <person name="Varghese N."/>
            <person name="Submissions S."/>
        </authorList>
    </citation>
    <scope>NUCLEOTIDE SEQUENCE [LARGE SCALE GENOMIC DNA]</scope>
    <source>
        <strain evidence="2">DSM 24913</strain>
    </source>
</reference>
<evidence type="ECO:0000313" key="2">
    <source>
        <dbReference type="Proteomes" id="UP000185639"/>
    </source>
</evidence>
<accession>A0A1N7IXH0</accession>